<organism evidence="1 2">
    <name type="scientific">Paraburkholderia diazotrophica</name>
    <dbReference type="NCBI Taxonomy" id="667676"/>
    <lineage>
        <taxon>Bacteria</taxon>
        <taxon>Pseudomonadati</taxon>
        <taxon>Pseudomonadota</taxon>
        <taxon>Betaproteobacteria</taxon>
        <taxon>Burkholderiales</taxon>
        <taxon>Burkholderiaceae</taxon>
        <taxon>Paraburkholderia</taxon>
    </lineage>
</organism>
<gene>
    <name evidence="1" type="ORF">SAMN05192539_103163</name>
</gene>
<accession>A0A1H7DNF0</accession>
<dbReference type="STRING" id="667676.SAMN05192539_103163"/>
<dbReference type="AlphaFoldDB" id="A0A1H7DNF0"/>
<name>A0A1H7DNF0_9BURK</name>
<evidence type="ECO:0000313" key="2">
    <source>
        <dbReference type="Proteomes" id="UP000198866"/>
    </source>
</evidence>
<dbReference type="Proteomes" id="UP000198866">
    <property type="component" value="Unassembled WGS sequence"/>
</dbReference>
<sequence>MLELIEISRLFLASLAASGVAGSFDVTEYSKNNKSEE</sequence>
<evidence type="ECO:0000313" key="1">
    <source>
        <dbReference type="EMBL" id="SEK02407.1"/>
    </source>
</evidence>
<protein>
    <submittedName>
        <fullName evidence="1">Uncharacterized protein</fullName>
    </submittedName>
</protein>
<dbReference type="EMBL" id="FNYE01000031">
    <property type="protein sequence ID" value="SEK02407.1"/>
    <property type="molecule type" value="Genomic_DNA"/>
</dbReference>
<reference evidence="2" key="1">
    <citation type="submission" date="2016-10" db="EMBL/GenBank/DDBJ databases">
        <authorList>
            <person name="Varghese N."/>
            <person name="Submissions S."/>
        </authorList>
    </citation>
    <scope>NUCLEOTIDE SEQUENCE [LARGE SCALE GENOMIC DNA]</scope>
    <source>
        <strain evidence="2">LMG 26031</strain>
    </source>
</reference>
<keyword evidence="2" id="KW-1185">Reference proteome</keyword>
<proteinExistence type="predicted"/>